<protein>
    <recommendedName>
        <fullName evidence="3">Alpha/beta hydrolase</fullName>
    </recommendedName>
</protein>
<dbReference type="Proteomes" id="UP000293377">
    <property type="component" value="Unassembled WGS sequence"/>
</dbReference>
<evidence type="ECO:0008006" key="3">
    <source>
        <dbReference type="Google" id="ProtNLM"/>
    </source>
</evidence>
<proteinExistence type="predicted"/>
<evidence type="ECO:0000313" key="1">
    <source>
        <dbReference type="EMBL" id="RZB12398.1"/>
    </source>
</evidence>
<comment type="caution">
    <text evidence="1">The sequence shown here is derived from an EMBL/GenBank/DDBJ whole genome shotgun (WGS) entry which is preliminary data.</text>
</comment>
<dbReference type="STRING" id="1242993.ehr_00429"/>
<name>A0A4Q6IAS3_9RICK</name>
<dbReference type="SUPFAM" id="SSF53474">
    <property type="entry name" value="alpha/beta-Hydrolases"/>
    <property type="match status" value="1"/>
</dbReference>
<dbReference type="RefSeq" id="WP_045171070.1">
    <property type="nucleotide sequence ID" value="NZ_QOHL01000025.1"/>
</dbReference>
<evidence type="ECO:0000313" key="2">
    <source>
        <dbReference type="Proteomes" id="UP000293377"/>
    </source>
</evidence>
<dbReference type="InterPro" id="IPR029058">
    <property type="entry name" value="AB_hydrolase_fold"/>
</dbReference>
<accession>A0A4Q6IAS3</accession>
<dbReference type="OrthoDB" id="7618091at2"/>
<dbReference type="AlphaFoldDB" id="A0A4Q6IAS3"/>
<keyword evidence="2" id="KW-1185">Reference proteome</keyword>
<organism evidence="1 2">
    <name type="scientific">Ehrlichia minasensis</name>
    <dbReference type="NCBI Taxonomy" id="1242993"/>
    <lineage>
        <taxon>Bacteria</taxon>
        <taxon>Pseudomonadati</taxon>
        <taxon>Pseudomonadota</taxon>
        <taxon>Alphaproteobacteria</taxon>
        <taxon>Rickettsiales</taxon>
        <taxon>Anaplasmataceae</taxon>
        <taxon>Ehrlichia</taxon>
    </lineage>
</organism>
<gene>
    <name evidence="1" type="ORF">DRF75_04340</name>
</gene>
<dbReference type="EMBL" id="QOHL01000025">
    <property type="protein sequence ID" value="RZB12398.1"/>
    <property type="molecule type" value="Genomic_DNA"/>
</dbReference>
<sequence length="229" mass="25669">MCIFGADKIIPPYIPAIGTGKGYSPDGIAIPRNSKEILKNKITPGTKPLVVFIGGALDDTTRLVLRLYARYYTQNHDHQDIAYATWGSSATIPIIKAWYEAQQKICLVGHSWGGDSEYKIVKKLEMNTIDLMCTIDPVSRAGVGGKLPKPQNLKKWYNVAIDYKKVKFSINNLIAQTGGPWFYCMYADNNFIVDTVEINGHLVSADHAMAEALFFKYFNDYVKNFATQE</sequence>
<reference evidence="1 2" key="1">
    <citation type="submission" date="2018-06" db="EMBL/GenBank/DDBJ databases">
        <title>Complete Genome Sequence of Ehrlichia minasensis Isolated From Cattle.</title>
        <authorList>
            <person name="Aguiar D.M."/>
            <person name="Araujo J.P.A.Jr."/>
            <person name="Nakazato L."/>
            <person name="Bard E."/>
            <person name="Cabezas-Cruz A."/>
        </authorList>
    </citation>
    <scope>NUCLEOTIDE SEQUENCE [LARGE SCALE GENOMIC DNA]</scope>
    <source>
        <strain evidence="1 2">B11</strain>
    </source>
</reference>